<gene>
    <name evidence="2" type="ORF">ACFQ4R_02070</name>
</gene>
<evidence type="ECO:0000313" key="2">
    <source>
        <dbReference type="EMBL" id="MFD1410411.1"/>
    </source>
</evidence>
<keyword evidence="1" id="KW-0472">Membrane</keyword>
<organism evidence="2 3">
    <name type="scientific">Lapidilactobacillus gannanensis</name>
    <dbReference type="NCBI Taxonomy" id="2486002"/>
    <lineage>
        <taxon>Bacteria</taxon>
        <taxon>Bacillati</taxon>
        <taxon>Bacillota</taxon>
        <taxon>Bacilli</taxon>
        <taxon>Lactobacillales</taxon>
        <taxon>Lactobacillaceae</taxon>
        <taxon>Lapidilactobacillus</taxon>
    </lineage>
</organism>
<keyword evidence="3" id="KW-1185">Reference proteome</keyword>
<sequence>MEVISMVASFLMSLLVGVLLALFDYWLNNHHRK</sequence>
<evidence type="ECO:0000256" key="1">
    <source>
        <dbReference type="SAM" id="Phobius"/>
    </source>
</evidence>
<reference evidence="3" key="1">
    <citation type="journal article" date="2019" name="Int. J. Syst. Evol. Microbiol.">
        <title>The Global Catalogue of Microorganisms (GCM) 10K type strain sequencing project: providing services to taxonomists for standard genome sequencing and annotation.</title>
        <authorList>
            <consortium name="The Broad Institute Genomics Platform"/>
            <consortium name="The Broad Institute Genome Sequencing Center for Infectious Disease"/>
            <person name="Wu L."/>
            <person name="Ma J."/>
        </authorList>
    </citation>
    <scope>NUCLEOTIDE SEQUENCE [LARGE SCALE GENOMIC DNA]</scope>
    <source>
        <strain evidence="3">CCM 8937</strain>
    </source>
</reference>
<dbReference type="Proteomes" id="UP001597191">
    <property type="component" value="Unassembled WGS sequence"/>
</dbReference>
<dbReference type="NCBIfam" id="NF033608">
    <property type="entry name" value="type_I_tox_Fst"/>
    <property type="match status" value="1"/>
</dbReference>
<keyword evidence="1" id="KW-0812">Transmembrane</keyword>
<dbReference type="EMBL" id="JBHTOH010000015">
    <property type="protein sequence ID" value="MFD1410411.1"/>
    <property type="molecule type" value="Genomic_DNA"/>
</dbReference>
<proteinExistence type="predicted"/>
<keyword evidence="1" id="KW-1133">Transmembrane helix</keyword>
<name>A0ABW4BKV4_9LACO</name>
<evidence type="ECO:0000313" key="3">
    <source>
        <dbReference type="Proteomes" id="UP001597191"/>
    </source>
</evidence>
<dbReference type="RefSeq" id="WP_125647240.1">
    <property type="nucleotide sequence ID" value="NZ_JBHTOH010000015.1"/>
</dbReference>
<comment type="caution">
    <text evidence="2">The sequence shown here is derived from an EMBL/GenBank/DDBJ whole genome shotgun (WGS) entry which is preliminary data.</text>
</comment>
<feature type="transmembrane region" description="Helical" evidence="1">
    <location>
        <begin position="6"/>
        <end position="27"/>
    </location>
</feature>
<protein>
    <submittedName>
        <fullName evidence="2">Type I toxin-antitoxin system Fst family toxin</fullName>
    </submittedName>
</protein>
<accession>A0ABW4BKV4</accession>